<dbReference type="SMART" id="SM00271">
    <property type="entry name" value="DnaJ"/>
    <property type="match status" value="1"/>
</dbReference>
<dbReference type="InterPro" id="IPR036869">
    <property type="entry name" value="J_dom_sf"/>
</dbReference>
<feature type="region of interest" description="Disordered" evidence="2">
    <location>
        <begin position="1"/>
        <end position="63"/>
    </location>
</feature>
<accession>A0A2N3NBV5</accession>
<keyword evidence="1" id="KW-0143">Chaperone</keyword>
<evidence type="ECO:0000259" key="3">
    <source>
        <dbReference type="PROSITE" id="PS50076"/>
    </source>
</evidence>
<proteinExistence type="predicted"/>
<feature type="compositionally biased region" description="Acidic residues" evidence="2">
    <location>
        <begin position="156"/>
        <end position="175"/>
    </location>
</feature>
<feature type="domain" description="J" evidence="3">
    <location>
        <begin position="180"/>
        <end position="248"/>
    </location>
</feature>
<dbReference type="STRING" id="41688.A0A2N3NBV5"/>
<dbReference type="PANTHER" id="PTHR44157">
    <property type="entry name" value="DNAJ HOMOLOG SUBFAMILY C MEMBER 11"/>
    <property type="match status" value="1"/>
</dbReference>
<dbReference type="AlphaFoldDB" id="A0A2N3NBV5"/>
<dbReference type="GO" id="GO:0042407">
    <property type="term" value="P:cristae formation"/>
    <property type="evidence" value="ECO:0007669"/>
    <property type="project" value="TreeGrafter"/>
</dbReference>
<dbReference type="InterPro" id="IPR001623">
    <property type="entry name" value="DnaJ_domain"/>
</dbReference>
<dbReference type="Pfam" id="PF11875">
    <property type="entry name" value="DnaJ-like_C11_C"/>
    <property type="match status" value="1"/>
</dbReference>
<evidence type="ECO:0000256" key="1">
    <source>
        <dbReference type="ARBA" id="ARBA00023186"/>
    </source>
</evidence>
<dbReference type="InterPro" id="IPR052243">
    <property type="entry name" value="Mito_inner_membrane_organizer"/>
</dbReference>
<evidence type="ECO:0000256" key="2">
    <source>
        <dbReference type="SAM" id="MobiDB-lite"/>
    </source>
</evidence>
<name>A0A2N3NBV5_9PEZI</name>
<dbReference type="VEuPathDB" id="FungiDB:jhhlp_004514"/>
<dbReference type="InterPro" id="IPR024586">
    <property type="entry name" value="DnaJ-like_C11_C"/>
</dbReference>
<dbReference type="SUPFAM" id="SSF46565">
    <property type="entry name" value="Chaperone J-domain"/>
    <property type="match status" value="1"/>
</dbReference>
<dbReference type="Proteomes" id="UP000233524">
    <property type="component" value="Unassembled WGS sequence"/>
</dbReference>
<dbReference type="Pfam" id="PF00226">
    <property type="entry name" value="DnaJ"/>
    <property type="match status" value="1"/>
</dbReference>
<reference evidence="4 5" key="1">
    <citation type="journal article" date="2017" name="G3 (Bethesda)">
        <title>First Draft Genome Sequence of the Pathogenic Fungus Lomentospora prolificans (Formerly Scedosporium prolificans).</title>
        <authorList>
            <person name="Luo R."/>
            <person name="Zimin A."/>
            <person name="Workman R."/>
            <person name="Fan Y."/>
            <person name="Pertea G."/>
            <person name="Grossman N."/>
            <person name="Wear M.P."/>
            <person name="Jia B."/>
            <person name="Miller H."/>
            <person name="Casadevall A."/>
            <person name="Timp W."/>
            <person name="Zhang S.X."/>
            <person name="Salzberg S.L."/>
        </authorList>
    </citation>
    <scope>NUCLEOTIDE SEQUENCE [LARGE SCALE GENOMIC DNA]</scope>
    <source>
        <strain evidence="4 5">JHH-5317</strain>
    </source>
</reference>
<protein>
    <recommendedName>
        <fullName evidence="3">J domain-containing protein</fullName>
    </recommendedName>
</protein>
<dbReference type="Gene3D" id="1.10.287.110">
    <property type="entry name" value="DnaJ domain"/>
    <property type="match status" value="1"/>
</dbReference>
<gene>
    <name evidence="4" type="ORF">jhhlp_004514</name>
</gene>
<dbReference type="PANTHER" id="PTHR44157:SF1">
    <property type="entry name" value="DNAJ HOMOLOG SUBFAMILY C MEMBER 11"/>
    <property type="match status" value="1"/>
</dbReference>
<dbReference type="EMBL" id="NLAX01000010">
    <property type="protein sequence ID" value="PKS09891.1"/>
    <property type="molecule type" value="Genomic_DNA"/>
</dbReference>
<organism evidence="4 5">
    <name type="scientific">Lomentospora prolificans</name>
    <dbReference type="NCBI Taxonomy" id="41688"/>
    <lineage>
        <taxon>Eukaryota</taxon>
        <taxon>Fungi</taxon>
        <taxon>Dikarya</taxon>
        <taxon>Ascomycota</taxon>
        <taxon>Pezizomycotina</taxon>
        <taxon>Sordariomycetes</taxon>
        <taxon>Hypocreomycetidae</taxon>
        <taxon>Microascales</taxon>
        <taxon>Microascaceae</taxon>
        <taxon>Lomentospora</taxon>
    </lineage>
</organism>
<evidence type="ECO:0000313" key="4">
    <source>
        <dbReference type="EMBL" id="PKS09891.1"/>
    </source>
</evidence>
<comment type="caution">
    <text evidence="4">The sequence shown here is derived from an EMBL/GenBank/DDBJ whole genome shotgun (WGS) entry which is preliminary data.</text>
</comment>
<sequence length="863" mass="94773">MADSPNRTPRARRGRGSSRVNSARSSAVFDEAHPHALYQQGHHEHQQQHQQPQGRVSSTYEPAQTRVPSMYEPQQATVPSVYEPQQTRVPSGGYYGGPYGPPGGHGLRPMESRFSLNEQFAATRKEYEFGDDDVVSVFDRLTMSDLEWKEPSVLEPGDEGTADVTEQEDVADGEDERDANFYEVLCLPREGLSTEEVRRAYWRWCKLLYPENHDPDVKEMAWKYFLRTQTAFETLLDPQQKAAYDFALQSGYEPGSEGFDVVLTETLERQVRRALQTGSDLGLRVDVSSFLGRLKGGTVKGPALRPLDFTVGHHLTVGVPSLGNLVKSGFRKVQGRMFAAPEASSEKGETPTITFDSASLGSAREAPVFIVPAPNLTVSGSVFGVAEDMSHMPMSLLSDRYQPLLPLTIPRQRVIQLAENRLCPLITTKLRQDIHRTTNDAQTILSSTAIELESDILPRPALTARATYSAPFKGAPTTTGTSITALQKPTTRAPRLALWAQRAVSSGTAFARLDSGDWALKTEDTCKFFTEFSRINRRFFYAEFPMRTAASLEIGYKTTPCDRGSASGVTMVSANHNGDVPAGEAGIRGLDEELDVAGSGSWAVSLAATADSLGTYLRYGRDVAALLPWRKNPRPARLEAELCANTLLDRYFAVRQLLPVGRSSRLGLELGISAYSLHVSLYWSRLGQRLSLPLFLAPRTLIPARKLFCCAAIPFLVAGCMHFLSLNEKRKRAKAQKSTRAVRRAEADDLTFLLHRALNRAEEARAASGQDAAAAEELTILTAKYGDVEAGWAGEHVADVTVALAALVRDGKSVVIPAGLRIGRLPGFWDPAPGKEKVLRVRYGIGGREAVVEVKDGERVVIP</sequence>
<dbReference type="InParanoid" id="A0A2N3NBV5"/>
<keyword evidence="5" id="KW-1185">Reference proteome</keyword>
<evidence type="ECO:0000313" key="5">
    <source>
        <dbReference type="Proteomes" id="UP000233524"/>
    </source>
</evidence>
<feature type="compositionally biased region" description="Low complexity" evidence="2">
    <location>
        <begin position="17"/>
        <end position="28"/>
    </location>
</feature>
<dbReference type="OrthoDB" id="666364at2759"/>
<dbReference type="GO" id="GO:0005739">
    <property type="term" value="C:mitochondrion"/>
    <property type="evidence" value="ECO:0007669"/>
    <property type="project" value="GOC"/>
</dbReference>
<feature type="region of interest" description="Disordered" evidence="2">
    <location>
        <begin position="149"/>
        <end position="175"/>
    </location>
</feature>
<dbReference type="PROSITE" id="PS50076">
    <property type="entry name" value="DNAJ_2"/>
    <property type="match status" value="1"/>
</dbReference>